<dbReference type="RefSeq" id="WP_165766432.1">
    <property type="nucleotide sequence ID" value="NZ_OANS01000004.1"/>
</dbReference>
<organism evidence="1 2">
    <name type="scientific">Polynucleobacter meluiroseus</name>
    <dbReference type="NCBI Taxonomy" id="1938814"/>
    <lineage>
        <taxon>Bacteria</taxon>
        <taxon>Pseudomonadati</taxon>
        <taxon>Pseudomonadota</taxon>
        <taxon>Betaproteobacteria</taxon>
        <taxon>Burkholderiales</taxon>
        <taxon>Burkholderiaceae</taxon>
        <taxon>Polynucleobacter</taxon>
    </lineage>
</organism>
<reference evidence="2" key="1">
    <citation type="submission" date="2017-08" db="EMBL/GenBank/DDBJ databases">
        <authorList>
            <person name="Varghese N."/>
            <person name="Submissions S."/>
        </authorList>
    </citation>
    <scope>NUCLEOTIDE SEQUENCE [LARGE SCALE GENOMIC DNA]</scope>
    <source>
        <strain evidence="2">AP-Melu-1000-B4</strain>
    </source>
</reference>
<gene>
    <name evidence="1" type="ORF">SAMN06295945_1550</name>
</gene>
<protein>
    <submittedName>
        <fullName evidence="1">Uncharacterized protein</fullName>
    </submittedName>
</protein>
<proteinExistence type="predicted"/>
<keyword evidence="2" id="KW-1185">Reference proteome</keyword>
<evidence type="ECO:0000313" key="2">
    <source>
        <dbReference type="Proteomes" id="UP000218069"/>
    </source>
</evidence>
<dbReference type="AlphaFoldDB" id="A0A240E164"/>
<evidence type="ECO:0000313" key="1">
    <source>
        <dbReference type="EMBL" id="SNX29185.1"/>
    </source>
</evidence>
<dbReference type="Proteomes" id="UP000218069">
    <property type="component" value="Unassembled WGS sequence"/>
</dbReference>
<dbReference type="EMBL" id="OANS01000004">
    <property type="protein sequence ID" value="SNX29185.1"/>
    <property type="molecule type" value="Genomic_DNA"/>
</dbReference>
<name>A0A240E164_9BURK</name>
<accession>A0A240E164</accession>
<sequence>MIKQLRIKLARWILGHHCPCHQMGGDAMVDFQQRSADKLSAGKAQAG</sequence>